<name>A0A5E4PQN0_9NEOP</name>
<accession>A0A5E4PQN0</accession>
<feature type="region of interest" description="Disordered" evidence="1">
    <location>
        <begin position="1"/>
        <end position="37"/>
    </location>
</feature>
<sequence>MQTGVWLEDRQESENKQRRRNSGRKIRRKKNKISPAKDLTSSAAWSLDGAICKMTNEETLNNTYVKPKRNDGSVGKNVNNLSTRDTEYDRVYNVIDKLERVVIRGDRYLSGDFEDMEADMYSEEGFIYDR</sequence>
<feature type="compositionally biased region" description="Basic residues" evidence="1">
    <location>
        <begin position="17"/>
        <end position="32"/>
    </location>
</feature>
<gene>
    <name evidence="2" type="ORF">LSINAPIS_LOCUS1165</name>
</gene>
<keyword evidence="3" id="KW-1185">Reference proteome</keyword>
<proteinExistence type="predicted"/>
<evidence type="ECO:0000256" key="1">
    <source>
        <dbReference type="SAM" id="MobiDB-lite"/>
    </source>
</evidence>
<evidence type="ECO:0000313" key="3">
    <source>
        <dbReference type="Proteomes" id="UP000324832"/>
    </source>
</evidence>
<dbReference type="AlphaFoldDB" id="A0A5E4PQN0"/>
<dbReference type="EMBL" id="FZQP02000149">
    <property type="protein sequence ID" value="VVC87607.1"/>
    <property type="molecule type" value="Genomic_DNA"/>
</dbReference>
<reference evidence="2 3" key="1">
    <citation type="submission" date="2017-07" db="EMBL/GenBank/DDBJ databases">
        <authorList>
            <person name="Talla V."/>
            <person name="Backstrom N."/>
        </authorList>
    </citation>
    <scope>NUCLEOTIDE SEQUENCE [LARGE SCALE GENOMIC DNA]</scope>
</reference>
<evidence type="ECO:0000313" key="2">
    <source>
        <dbReference type="EMBL" id="VVC87607.1"/>
    </source>
</evidence>
<feature type="compositionally biased region" description="Basic and acidic residues" evidence="1">
    <location>
        <begin position="7"/>
        <end position="16"/>
    </location>
</feature>
<dbReference type="Proteomes" id="UP000324832">
    <property type="component" value="Unassembled WGS sequence"/>
</dbReference>
<protein>
    <submittedName>
        <fullName evidence="2">Uncharacterized protein</fullName>
    </submittedName>
</protein>
<organism evidence="2 3">
    <name type="scientific">Leptidea sinapis</name>
    <dbReference type="NCBI Taxonomy" id="189913"/>
    <lineage>
        <taxon>Eukaryota</taxon>
        <taxon>Metazoa</taxon>
        <taxon>Ecdysozoa</taxon>
        <taxon>Arthropoda</taxon>
        <taxon>Hexapoda</taxon>
        <taxon>Insecta</taxon>
        <taxon>Pterygota</taxon>
        <taxon>Neoptera</taxon>
        <taxon>Endopterygota</taxon>
        <taxon>Lepidoptera</taxon>
        <taxon>Glossata</taxon>
        <taxon>Ditrysia</taxon>
        <taxon>Papilionoidea</taxon>
        <taxon>Pieridae</taxon>
        <taxon>Dismorphiinae</taxon>
        <taxon>Leptidea</taxon>
    </lineage>
</organism>